<dbReference type="InterPro" id="IPR011990">
    <property type="entry name" value="TPR-like_helical_dom_sf"/>
</dbReference>
<protein>
    <submittedName>
        <fullName evidence="2">Tetratricopeptide repeat protein 7A</fullName>
    </submittedName>
</protein>
<dbReference type="EMBL" id="SRLO01000218">
    <property type="protein sequence ID" value="TNN66482.1"/>
    <property type="molecule type" value="Genomic_DNA"/>
</dbReference>
<dbReference type="GO" id="GO:0046854">
    <property type="term" value="P:phosphatidylinositol phosphate biosynthetic process"/>
    <property type="evidence" value="ECO:0007669"/>
    <property type="project" value="TreeGrafter"/>
</dbReference>
<dbReference type="Pfam" id="PF19440">
    <property type="entry name" value="TTC7_N"/>
    <property type="match status" value="1"/>
</dbReference>
<dbReference type="InterPro" id="IPR051722">
    <property type="entry name" value="Endocytosis_PI4K-reg_protein"/>
</dbReference>
<dbReference type="PANTHER" id="PTHR23083">
    <property type="entry name" value="TETRATRICOPEPTIDE REPEAT PROTEIN, TPR"/>
    <property type="match status" value="1"/>
</dbReference>
<evidence type="ECO:0000259" key="1">
    <source>
        <dbReference type="Pfam" id="PF19440"/>
    </source>
</evidence>
<dbReference type="GO" id="GO:0005886">
    <property type="term" value="C:plasma membrane"/>
    <property type="evidence" value="ECO:0007669"/>
    <property type="project" value="TreeGrafter"/>
</dbReference>
<name>A0A4Z2HNX5_9TELE</name>
<dbReference type="OrthoDB" id="29013at2759"/>
<dbReference type="Gene3D" id="1.25.40.10">
    <property type="entry name" value="Tetratricopeptide repeat domain"/>
    <property type="match status" value="1"/>
</dbReference>
<dbReference type="AlphaFoldDB" id="A0A4Z2HNX5"/>
<evidence type="ECO:0000313" key="3">
    <source>
        <dbReference type="Proteomes" id="UP000314294"/>
    </source>
</evidence>
<organism evidence="2 3">
    <name type="scientific">Liparis tanakae</name>
    <name type="common">Tanaka's snailfish</name>
    <dbReference type="NCBI Taxonomy" id="230148"/>
    <lineage>
        <taxon>Eukaryota</taxon>
        <taxon>Metazoa</taxon>
        <taxon>Chordata</taxon>
        <taxon>Craniata</taxon>
        <taxon>Vertebrata</taxon>
        <taxon>Euteleostomi</taxon>
        <taxon>Actinopterygii</taxon>
        <taxon>Neopterygii</taxon>
        <taxon>Teleostei</taxon>
        <taxon>Neoteleostei</taxon>
        <taxon>Acanthomorphata</taxon>
        <taxon>Eupercaria</taxon>
        <taxon>Perciformes</taxon>
        <taxon>Cottioidei</taxon>
        <taxon>Cottales</taxon>
        <taxon>Liparidae</taxon>
        <taxon>Liparis</taxon>
    </lineage>
</organism>
<feature type="domain" description="Tetratricopeptide repeat protein 7 N-terminal" evidence="1">
    <location>
        <begin position="1"/>
        <end position="105"/>
    </location>
</feature>
<reference evidence="2 3" key="1">
    <citation type="submission" date="2019-03" db="EMBL/GenBank/DDBJ databases">
        <title>First draft genome of Liparis tanakae, snailfish: a comprehensive survey of snailfish specific genes.</title>
        <authorList>
            <person name="Kim W."/>
            <person name="Song I."/>
            <person name="Jeong J.-H."/>
            <person name="Kim D."/>
            <person name="Kim S."/>
            <person name="Ryu S."/>
            <person name="Song J.Y."/>
            <person name="Lee S.K."/>
        </authorList>
    </citation>
    <scope>NUCLEOTIDE SEQUENCE [LARGE SCALE GENOMIC DNA]</scope>
    <source>
        <tissue evidence="2">Muscle</tissue>
    </source>
</reference>
<dbReference type="Proteomes" id="UP000314294">
    <property type="component" value="Unassembled WGS sequence"/>
</dbReference>
<dbReference type="PANTHER" id="PTHR23083:SF475">
    <property type="entry name" value="TETRATRICOPEPTIDE REPEAT PROTEIN 7A"/>
    <property type="match status" value="1"/>
</dbReference>
<dbReference type="GO" id="GO:0072659">
    <property type="term" value="P:protein localization to plasma membrane"/>
    <property type="evidence" value="ECO:0007669"/>
    <property type="project" value="TreeGrafter"/>
</dbReference>
<sequence length="106" mass="12266">MAEALLEEYLKDNVDLLRRFTPLMEKTQPRLSQAKDLLNTILSRGRLTPRYLNEALLLMAKVHYVQGRYRDAQGMCARLGLEELTQDDQPTYHLRMLAEAFVIKGS</sequence>
<comment type="caution">
    <text evidence="2">The sequence shown here is derived from an EMBL/GenBank/DDBJ whole genome shotgun (WGS) entry which is preliminary data.</text>
</comment>
<gene>
    <name evidence="2" type="primary">Ttc7a_1</name>
    <name evidence="2" type="ORF">EYF80_023275</name>
</gene>
<accession>A0A4Z2HNX5</accession>
<evidence type="ECO:0000313" key="2">
    <source>
        <dbReference type="EMBL" id="TNN66482.1"/>
    </source>
</evidence>
<keyword evidence="3" id="KW-1185">Reference proteome</keyword>
<dbReference type="InterPro" id="IPR045819">
    <property type="entry name" value="TTC7_N"/>
</dbReference>
<proteinExistence type="predicted"/>